<proteinExistence type="predicted"/>
<keyword evidence="4" id="KW-0288">FMN</keyword>
<dbReference type="PANTHER" id="PTHR32332">
    <property type="entry name" value="2-NITROPROPANE DIOXYGENASE"/>
    <property type="match status" value="1"/>
</dbReference>
<dbReference type="STRING" id="1423804.FD14_GL002782"/>
<evidence type="ECO:0000256" key="3">
    <source>
        <dbReference type="ARBA" id="ARBA00022630"/>
    </source>
</evidence>
<dbReference type="EMBL" id="AYZM01000177">
    <property type="protein sequence ID" value="KRN15974.1"/>
    <property type="molecule type" value="Genomic_DNA"/>
</dbReference>
<comment type="function">
    <text evidence="1">Nitronate monooxygenase that uses molecular oxygen to catalyze the oxidative denitrification of alkyl nitronates. Acts on propionate 3-nitronate (P3N), the presumed physiological substrate. Probably functions in the detoxification of P3N, a metabolic poison produced by plants and fungi as a defense mechanism.</text>
</comment>
<evidence type="ECO:0000256" key="5">
    <source>
        <dbReference type="ARBA" id="ARBA00023002"/>
    </source>
</evidence>
<dbReference type="CDD" id="cd04730">
    <property type="entry name" value="NPD_like"/>
    <property type="match status" value="1"/>
</dbReference>
<accession>A0A0R2EKP3</accession>
<organism evidence="6 7">
    <name type="scientific">Secundilactobacillus similis DSM 23365 = JCM 2765</name>
    <dbReference type="NCBI Taxonomy" id="1423804"/>
    <lineage>
        <taxon>Bacteria</taxon>
        <taxon>Bacillati</taxon>
        <taxon>Bacillota</taxon>
        <taxon>Bacilli</taxon>
        <taxon>Lactobacillales</taxon>
        <taxon>Lactobacillaceae</taxon>
        <taxon>Secundilactobacillus</taxon>
    </lineage>
</organism>
<dbReference type="AlphaFoldDB" id="A0A0R2EKP3"/>
<dbReference type="InterPro" id="IPR004136">
    <property type="entry name" value="NMO"/>
</dbReference>
<sequence length="316" mass="33502">MNDLGLGTQYPIIQAPMNWVTDAKLVAAVSNAGGLGVLGTNAGQREVTPNPKQVEARMTAEIQKTKALTSRPFGINILTPGDGRALATSPYTIAMLKAAFAEGLRHFVVVGQAHQETFDLIKQHHGMVIFRPLTPSVQEAQLAEQLGADIIVATGHDEGGVLPNREAGTFTVVPEFVDAVSVPVFAAGGINDHRAVKAVQALGAVGVYVGTRFLATEEAPVADNVKQLIVDTPSQATVMVSGNQRAIATPQAQVYAETYAETHDTSASNRQIGRDGGLRESMLLGHLDHGIITVNNGIGTIKQIQSVHEVIESFFE</sequence>
<evidence type="ECO:0000256" key="2">
    <source>
        <dbReference type="ARBA" id="ARBA00013457"/>
    </source>
</evidence>
<evidence type="ECO:0000256" key="1">
    <source>
        <dbReference type="ARBA" id="ARBA00003535"/>
    </source>
</evidence>
<comment type="caution">
    <text evidence="6">The sequence shown here is derived from an EMBL/GenBank/DDBJ whole genome shotgun (WGS) entry which is preliminary data.</text>
</comment>
<dbReference type="SUPFAM" id="SSF51412">
    <property type="entry name" value="Inosine monophosphate dehydrogenase (IMPDH)"/>
    <property type="match status" value="1"/>
</dbReference>
<evidence type="ECO:0000313" key="6">
    <source>
        <dbReference type="EMBL" id="KRN15974.1"/>
    </source>
</evidence>
<dbReference type="Gene3D" id="3.20.20.70">
    <property type="entry name" value="Aldolase class I"/>
    <property type="match status" value="1"/>
</dbReference>
<dbReference type="GO" id="GO:0018580">
    <property type="term" value="F:nitronate monooxygenase activity"/>
    <property type="evidence" value="ECO:0007669"/>
    <property type="project" value="InterPro"/>
</dbReference>
<reference evidence="6 7" key="1">
    <citation type="journal article" date="2015" name="Genome Announc.">
        <title>Expanding the biotechnology potential of lactobacilli through comparative genomics of 213 strains and associated genera.</title>
        <authorList>
            <person name="Sun Z."/>
            <person name="Harris H.M."/>
            <person name="McCann A."/>
            <person name="Guo C."/>
            <person name="Argimon S."/>
            <person name="Zhang W."/>
            <person name="Yang X."/>
            <person name="Jeffery I.B."/>
            <person name="Cooney J.C."/>
            <person name="Kagawa T.F."/>
            <person name="Liu W."/>
            <person name="Song Y."/>
            <person name="Salvetti E."/>
            <person name="Wrobel A."/>
            <person name="Rasinkangas P."/>
            <person name="Parkhill J."/>
            <person name="Rea M.C."/>
            <person name="O'Sullivan O."/>
            <person name="Ritari J."/>
            <person name="Douillard F.P."/>
            <person name="Paul Ross R."/>
            <person name="Yang R."/>
            <person name="Briner A.E."/>
            <person name="Felis G.E."/>
            <person name="de Vos W.M."/>
            <person name="Barrangou R."/>
            <person name="Klaenhammer T.R."/>
            <person name="Caufield P.W."/>
            <person name="Cui Y."/>
            <person name="Zhang H."/>
            <person name="O'Toole P.W."/>
        </authorList>
    </citation>
    <scope>NUCLEOTIDE SEQUENCE [LARGE SCALE GENOMIC DNA]</scope>
    <source>
        <strain evidence="6 7">DSM 23365</strain>
    </source>
</reference>
<protein>
    <recommendedName>
        <fullName evidence="2">Probable nitronate monooxygenase</fullName>
    </recommendedName>
</protein>
<evidence type="ECO:0000313" key="7">
    <source>
        <dbReference type="Proteomes" id="UP000051442"/>
    </source>
</evidence>
<keyword evidence="3" id="KW-0285">Flavoprotein</keyword>
<keyword evidence="7" id="KW-1185">Reference proteome</keyword>
<dbReference type="PATRIC" id="fig|1423804.4.peg.2997"/>
<evidence type="ECO:0000256" key="4">
    <source>
        <dbReference type="ARBA" id="ARBA00022643"/>
    </source>
</evidence>
<dbReference type="OrthoDB" id="9778912at2"/>
<dbReference type="Pfam" id="PF03060">
    <property type="entry name" value="NMO"/>
    <property type="match status" value="1"/>
</dbReference>
<gene>
    <name evidence="6" type="ORF">FD14_GL002782</name>
</gene>
<name>A0A0R2EKP3_9LACO</name>
<dbReference type="InterPro" id="IPR013785">
    <property type="entry name" value="Aldolase_TIM"/>
</dbReference>
<dbReference type="RefSeq" id="WP_057152420.1">
    <property type="nucleotide sequence ID" value="NZ_AYZM01000177.1"/>
</dbReference>
<dbReference type="Proteomes" id="UP000051442">
    <property type="component" value="Unassembled WGS sequence"/>
</dbReference>
<keyword evidence="5" id="KW-0560">Oxidoreductase</keyword>